<evidence type="ECO:0000256" key="1">
    <source>
        <dbReference type="SAM" id="Phobius"/>
    </source>
</evidence>
<feature type="transmembrane region" description="Helical" evidence="1">
    <location>
        <begin position="39"/>
        <end position="67"/>
    </location>
</feature>
<accession>J9EVT4</accession>
<protein>
    <submittedName>
        <fullName evidence="2">Uncharacterized protein</fullName>
    </submittedName>
</protein>
<comment type="caution">
    <text evidence="2">The sequence shown here is derived from an EMBL/GenBank/DDBJ whole genome shotgun (WGS) entry which is preliminary data.</text>
</comment>
<dbReference type="EMBL" id="ADBV01005607">
    <property type="protein sequence ID" value="EJW79319.1"/>
    <property type="molecule type" value="Genomic_DNA"/>
</dbReference>
<dbReference type="Proteomes" id="UP000004810">
    <property type="component" value="Unassembled WGS sequence"/>
</dbReference>
<evidence type="ECO:0000313" key="2">
    <source>
        <dbReference type="EMBL" id="EJW79319.1"/>
    </source>
</evidence>
<gene>
    <name evidence="2" type="ORF">WUBG_09773</name>
</gene>
<name>J9EVT4_WUCBA</name>
<keyword evidence="1" id="KW-0812">Transmembrane</keyword>
<dbReference type="AlphaFoldDB" id="J9EVT4"/>
<evidence type="ECO:0000313" key="3">
    <source>
        <dbReference type="Proteomes" id="UP000004810"/>
    </source>
</evidence>
<reference evidence="3" key="1">
    <citation type="submission" date="2012-08" db="EMBL/GenBank/DDBJ databases">
        <title>The Genome Sequence of Wuchereria bancrofti.</title>
        <authorList>
            <person name="Nutman T.B."/>
            <person name="Fink D.L."/>
            <person name="Russ C."/>
            <person name="Young S."/>
            <person name="Zeng Q."/>
            <person name="Koehrsen M."/>
            <person name="Alvarado L."/>
            <person name="Berlin A."/>
            <person name="Chapman S.B."/>
            <person name="Chen Z."/>
            <person name="Freedman E."/>
            <person name="Gellesch M."/>
            <person name="Goldberg J."/>
            <person name="Griggs A."/>
            <person name="Gujja S."/>
            <person name="Heilman E.R."/>
            <person name="Heiman D."/>
            <person name="Hepburn T."/>
            <person name="Howarth C."/>
            <person name="Jen D."/>
            <person name="Larson L."/>
            <person name="Lewis B."/>
            <person name="Mehta T."/>
            <person name="Park D."/>
            <person name="Pearson M."/>
            <person name="Roberts A."/>
            <person name="Saif S."/>
            <person name="Shea T."/>
            <person name="Shenoy N."/>
            <person name="Sisk P."/>
            <person name="Stolte C."/>
            <person name="Sykes S."/>
            <person name="Walk T."/>
            <person name="White J."/>
            <person name="Yandava C."/>
            <person name="Haas B."/>
            <person name="Henn M.R."/>
            <person name="Nusbaum C."/>
            <person name="Birren B."/>
        </authorList>
    </citation>
    <scope>NUCLEOTIDE SEQUENCE [LARGE SCALE GENOMIC DNA]</scope>
    <source>
        <strain evidence="3">NA</strain>
    </source>
</reference>
<organism evidence="2 3">
    <name type="scientific">Wuchereria bancrofti</name>
    <dbReference type="NCBI Taxonomy" id="6293"/>
    <lineage>
        <taxon>Eukaryota</taxon>
        <taxon>Metazoa</taxon>
        <taxon>Ecdysozoa</taxon>
        <taxon>Nematoda</taxon>
        <taxon>Chromadorea</taxon>
        <taxon>Rhabditida</taxon>
        <taxon>Spirurina</taxon>
        <taxon>Spiruromorpha</taxon>
        <taxon>Filarioidea</taxon>
        <taxon>Onchocercidae</taxon>
        <taxon>Wuchereria</taxon>
    </lineage>
</organism>
<keyword evidence="1" id="KW-1133">Transmembrane helix</keyword>
<feature type="transmembrane region" description="Helical" evidence="1">
    <location>
        <begin position="79"/>
        <end position="98"/>
    </location>
</feature>
<sequence>MNSSWRRGTVLQTKNKLHLLLALERETERIRLSQLWRQVIIWVLPTICFIFDIFALNCATCASLISFLLRYDKVHSTTYVVEITALFICLLNLLVCFFETAKYSYRVTRGLPSEFTLQQVSARRITDQNGCNISSSQPNRNFIAQWLSALHFGNWSAQVPRNPFSSNYMRHNLTSSSVGSSFNSCKSGSAFGDSALFMHSTPLIDHHSSYIERHPGHSVPLSAKIGSRTSLRSRPTSSIQTNKQLEEYLRKSPGNNELLKNVTTSFSTSFGSFSSSKSERIIGISKPFRLSSKNNSYEVGTAMYDDEQGRVAGDENSVVSLVTGSRIMVTDKRISLSPIPLNLIEVDNELAAGDGKGIASDGTDVARNVNNDSITFRVNHNAASDHQKVGKVCEIQFDFGVCKYIIRIK</sequence>
<proteinExistence type="predicted"/>
<keyword evidence="1" id="KW-0472">Membrane</keyword>